<dbReference type="EMBL" id="SISG01000001">
    <property type="protein sequence ID" value="TBN58446.1"/>
    <property type="molecule type" value="Genomic_DNA"/>
</dbReference>
<dbReference type="InterPro" id="IPR025323">
    <property type="entry name" value="DUF4229"/>
</dbReference>
<comment type="caution">
    <text evidence="2">The sequence shown here is derived from an EMBL/GenBank/DDBJ whole genome shotgun (WGS) entry which is preliminary data.</text>
</comment>
<sequence length="84" mass="9425">MVKSWVVYSIIRVALFFGVFAILMVANTPFWLAAIIAAVFNLCFSYLFLRGRRDELVTDLQARRAAGIDAKSDEAIEDAPEPRS</sequence>
<organism evidence="2 3">
    <name type="scientific">Glaciihabitans arcticus</name>
    <dbReference type="NCBI Taxonomy" id="2668039"/>
    <lineage>
        <taxon>Bacteria</taxon>
        <taxon>Bacillati</taxon>
        <taxon>Actinomycetota</taxon>
        <taxon>Actinomycetes</taxon>
        <taxon>Micrococcales</taxon>
        <taxon>Microbacteriaceae</taxon>
        <taxon>Glaciihabitans</taxon>
    </lineage>
</organism>
<feature type="transmembrane region" description="Helical" evidence="1">
    <location>
        <begin position="30"/>
        <end position="49"/>
    </location>
</feature>
<evidence type="ECO:0000313" key="2">
    <source>
        <dbReference type="EMBL" id="TBN58446.1"/>
    </source>
</evidence>
<dbReference type="AlphaFoldDB" id="A0A4Q9GTP7"/>
<keyword evidence="1" id="KW-0472">Membrane</keyword>
<evidence type="ECO:0000256" key="1">
    <source>
        <dbReference type="SAM" id="Phobius"/>
    </source>
</evidence>
<keyword evidence="1" id="KW-1133">Transmembrane helix</keyword>
<keyword evidence="1" id="KW-0812">Transmembrane</keyword>
<accession>A0A4Q9GTP7</accession>
<protein>
    <submittedName>
        <fullName evidence="2">DUF4229 domain-containing protein</fullName>
    </submittedName>
</protein>
<gene>
    <name evidence="2" type="ORF">EYE40_14175</name>
</gene>
<feature type="transmembrane region" description="Helical" evidence="1">
    <location>
        <begin position="5"/>
        <end position="24"/>
    </location>
</feature>
<keyword evidence="3" id="KW-1185">Reference proteome</keyword>
<evidence type="ECO:0000313" key="3">
    <source>
        <dbReference type="Proteomes" id="UP000294194"/>
    </source>
</evidence>
<dbReference type="Pfam" id="PF14012">
    <property type="entry name" value="DUF4229"/>
    <property type="match status" value="1"/>
</dbReference>
<proteinExistence type="predicted"/>
<dbReference type="Proteomes" id="UP000294194">
    <property type="component" value="Unassembled WGS sequence"/>
</dbReference>
<name>A0A4Q9GTP7_9MICO</name>
<reference evidence="3" key="1">
    <citation type="submission" date="2019-02" db="EMBL/GenBank/DDBJ databases">
        <title>Glaciihabitans arcticus sp. nov., a psychrotolerant bacterium isolated from polar soil.</title>
        <authorList>
            <person name="Dahal R.H."/>
        </authorList>
    </citation>
    <scope>NUCLEOTIDE SEQUENCE [LARGE SCALE GENOMIC DNA]</scope>
    <source>
        <strain evidence="3">RP-3-7</strain>
    </source>
</reference>